<dbReference type="Proteomes" id="UP000886595">
    <property type="component" value="Unassembled WGS sequence"/>
</dbReference>
<evidence type="ECO:0000313" key="1">
    <source>
        <dbReference type="EMBL" id="KAG2332314.1"/>
    </source>
</evidence>
<proteinExistence type="predicted"/>
<evidence type="ECO:0000313" key="2">
    <source>
        <dbReference type="Proteomes" id="UP000886595"/>
    </source>
</evidence>
<gene>
    <name evidence="1" type="ORF">Bca52824_003494</name>
</gene>
<protein>
    <submittedName>
        <fullName evidence="1">Uncharacterized protein</fullName>
    </submittedName>
</protein>
<accession>A0A8X7WM49</accession>
<comment type="caution">
    <text evidence="1">The sequence shown here is derived from an EMBL/GenBank/DDBJ whole genome shotgun (WGS) entry which is preliminary data.</text>
</comment>
<name>A0A8X7WM49_BRACI</name>
<organism evidence="1 2">
    <name type="scientific">Brassica carinata</name>
    <name type="common">Ethiopian mustard</name>
    <name type="synonym">Abyssinian cabbage</name>
    <dbReference type="NCBI Taxonomy" id="52824"/>
    <lineage>
        <taxon>Eukaryota</taxon>
        <taxon>Viridiplantae</taxon>
        <taxon>Streptophyta</taxon>
        <taxon>Embryophyta</taxon>
        <taxon>Tracheophyta</taxon>
        <taxon>Spermatophyta</taxon>
        <taxon>Magnoliopsida</taxon>
        <taxon>eudicotyledons</taxon>
        <taxon>Gunneridae</taxon>
        <taxon>Pentapetalae</taxon>
        <taxon>rosids</taxon>
        <taxon>malvids</taxon>
        <taxon>Brassicales</taxon>
        <taxon>Brassicaceae</taxon>
        <taxon>Brassiceae</taxon>
        <taxon>Brassica</taxon>
    </lineage>
</organism>
<reference evidence="1 2" key="1">
    <citation type="submission" date="2020-02" db="EMBL/GenBank/DDBJ databases">
        <authorList>
            <person name="Ma Q."/>
            <person name="Huang Y."/>
            <person name="Song X."/>
            <person name="Pei D."/>
        </authorList>
    </citation>
    <scope>NUCLEOTIDE SEQUENCE [LARGE SCALE GENOMIC DNA]</scope>
    <source>
        <strain evidence="1">Sxm20200214</strain>
        <tissue evidence="1">Leaf</tissue>
    </source>
</reference>
<dbReference type="EMBL" id="JAAMPC010000001">
    <property type="protein sequence ID" value="KAG2332314.1"/>
    <property type="molecule type" value="Genomic_DNA"/>
</dbReference>
<keyword evidence="2" id="KW-1185">Reference proteome</keyword>
<sequence length="75" mass="8306">MAMLKQDRQTVRLRSCNHIVTVPGMSTPPEDLGAEFLRIPKSHKIVFPGLEFGSKVSRNDYVPSYGSLILGFIAS</sequence>
<dbReference type="AlphaFoldDB" id="A0A8X7WM49"/>